<dbReference type="InterPro" id="IPR018078">
    <property type="entry name" value="DNA-binding_RecF_CS"/>
</dbReference>
<reference evidence="11 12" key="1">
    <citation type="journal article" date="2015" name="Genome Announc.">
        <title>Genome Assemblies of Three Soil-Associated Devosia species: D. insulae, D. limi, and D. soli.</title>
        <authorList>
            <person name="Hassan Y.I."/>
            <person name="Lepp D."/>
            <person name="Zhou T."/>
        </authorList>
    </citation>
    <scope>NUCLEOTIDE SEQUENCE [LARGE SCALE GENOMIC DNA]</scope>
    <source>
        <strain evidence="11 12">DS-56</strain>
    </source>
</reference>
<organism evidence="11 12">
    <name type="scientific">Devosia insulae DS-56</name>
    <dbReference type="NCBI Taxonomy" id="1116389"/>
    <lineage>
        <taxon>Bacteria</taxon>
        <taxon>Pseudomonadati</taxon>
        <taxon>Pseudomonadota</taxon>
        <taxon>Alphaproteobacteria</taxon>
        <taxon>Hyphomicrobiales</taxon>
        <taxon>Devosiaceae</taxon>
        <taxon>Devosia</taxon>
    </lineage>
</organism>
<dbReference type="GO" id="GO:0005737">
    <property type="term" value="C:cytoplasm"/>
    <property type="evidence" value="ECO:0007669"/>
    <property type="project" value="UniProtKB-SubCell"/>
</dbReference>
<dbReference type="InterPro" id="IPR003395">
    <property type="entry name" value="RecF/RecN/SMC_N"/>
</dbReference>
<evidence type="ECO:0000313" key="12">
    <source>
        <dbReference type="Proteomes" id="UP000095463"/>
    </source>
</evidence>
<comment type="caution">
    <text evidence="11">The sequence shown here is derived from an EMBL/GenBank/DDBJ whole genome shotgun (WGS) entry which is preliminary data.</text>
</comment>
<dbReference type="GO" id="GO:0006260">
    <property type="term" value="P:DNA replication"/>
    <property type="evidence" value="ECO:0007669"/>
    <property type="project" value="UniProtKB-UniRule"/>
</dbReference>
<dbReference type="SUPFAM" id="SSF52540">
    <property type="entry name" value="P-loop containing nucleoside triphosphate hydrolases"/>
    <property type="match status" value="1"/>
</dbReference>
<dbReference type="GO" id="GO:0005524">
    <property type="term" value="F:ATP binding"/>
    <property type="evidence" value="ECO:0007669"/>
    <property type="project" value="UniProtKB-UniRule"/>
</dbReference>
<accession>A0A1E5XKM8</accession>
<evidence type="ECO:0000256" key="7">
    <source>
        <dbReference type="ARBA" id="ARBA00022840"/>
    </source>
</evidence>
<evidence type="ECO:0000256" key="6">
    <source>
        <dbReference type="ARBA" id="ARBA00022741"/>
    </source>
</evidence>
<dbReference type="Gene3D" id="1.20.1050.90">
    <property type="entry name" value="RecF/RecN/SMC, N-terminal domain"/>
    <property type="match status" value="1"/>
</dbReference>
<dbReference type="SMART" id="SM00382">
    <property type="entry name" value="AAA"/>
    <property type="match status" value="1"/>
</dbReference>
<proteinExistence type="inferred from homology"/>
<dbReference type="GO" id="GO:0009432">
    <property type="term" value="P:SOS response"/>
    <property type="evidence" value="ECO:0007669"/>
    <property type="project" value="UniProtKB-UniRule"/>
</dbReference>
<evidence type="ECO:0000256" key="2">
    <source>
        <dbReference type="ARBA" id="ARBA00008016"/>
    </source>
</evidence>
<evidence type="ECO:0000259" key="10">
    <source>
        <dbReference type="SMART" id="SM00382"/>
    </source>
</evidence>
<sequence>MMTSRYISRLRLSHFRNYASAALDLDGRHLVLVGSNGAGKTNLMEAVSLLSPGRGLRGAPFEDVAAQGSDGLWAVAVTVETPQGPVDIGTGAGGPEGGRRVRINGANARTIEEMSAYLRVLWLTPAMDGLFTGPASERRRFLDRLVTTLLPGHSAQVSDFEKTMRQRNRLLDEDADPIWIDAVEAQMAAAAAAVHFARTDSLGELQALIAAGVDEANFPAARLALTPLFEDRHEAQSSAALEADLRALWRSNRNLDRAAGRTLVGPHRIDLEVRHAQKDMPAALGSTGEQKALLIGLILAHARLVKRSAGIAPFLLLDEVAAHLDPGRRAALFAALDGLGTQCFMTGTDPMLFEALADGAQRVIVKDGRLARGPGE</sequence>
<dbReference type="InterPro" id="IPR001238">
    <property type="entry name" value="DNA-binding_RecF"/>
</dbReference>
<evidence type="ECO:0000256" key="1">
    <source>
        <dbReference type="ARBA" id="ARBA00004496"/>
    </source>
</evidence>
<dbReference type="EMBL" id="LAJE02000322">
    <property type="protein sequence ID" value="OEO29158.1"/>
    <property type="molecule type" value="Genomic_DNA"/>
</dbReference>
<keyword evidence="9" id="KW-0234">DNA repair</keyword>
<feature type="domain" description="AAA+ ATPase" evidence="10">
    <location>
        <begin position="26"/>
        <end position="369"/>
    </location>
</feature>
<evidence type="ECO:0000256" key="5">
    <source>
        <dbReference type="ARBA" id="ARBA00022705"/>
    </source>
</evidence>
<comment type="similarity">
    <text evidence="2 9">Belongs to the RecF family.</text>
</comment>
<evidence type="ECO:0000256" key="8">
    <source>
        <dbReference type="ARBA" id="ARBA00023125"/>
    </source>
</evidence>
<dbReference type="InterPro" id="IPR003593">
    <property type="entry name" value="AAA+_ATPase"/>
</dbReference>
<name>A0A1E5XKM8_9HYPH</name>
<keyword evidence="5 9" id="KW-0235">DNA replication</keyword>
<protein>
    <recommendedName>
        <fullName evidence="3 9">DNA replication and repair protein RecF</fullName>
    </recommendedName>
</protein>
<keyword evidence="12" id="KW-1185">Reference proteome</keyword>
<dbReference type="PANTHER" id="PTHR32182">
    <property type="entry name" value="DNA REPLICATION AND REPAIR PROTEIN RECF"/>
    <property type="match status" value="1"/>
</dbReference>
<feature type="binding site" evidence="9">
    <location>
        <begin position="34"/>
        <end position="41"/>
    </location>
    <ligand>
        <name>ATP</name>
        <dbReference type="ChEBI" id="CHEBI:30616"/>
    </ligand>
</feature>
<dbReference type="Gene3D" id="3.40.50.300">
    <property type="entry name" value="P-loop containing nucleotide triphosphate hydrolases"/>
    <property type="match status" value="1"/>
</dbReference>
<dbReference type="NCBIfam" id="TIGR00611">
    <property type="entry name" value="recf"/>
    <property type="match status" value="1"/>
</dbReference>
<dbReference type="GO" id="GO:0006302">
    <property type="term" value="P:double-strand break repair"/>
    <property type="evidence" value="ECO:0007669"/>
    <property type="project" value="TreeGrafter"/>
</dbReference>
<keyword evidence="6 9" id="KW-0547">Nucleotide-binding</keyword>
<keyword evidence="4 9" id="KW-0963">Cytoplasm</keyword>
<dbReference type="InterPro" id="IPR042174">
    <property type="entry name" value="RecF_2"/>
</dbReference>
<dbReference type="GO" id="GO:0003697">
    <property type="term" value="F:single-stranded DNA binding"/>
    <property type="evidence" value="ECO:0007669"/>
    <property type="project" value="UniProtKB-UniRule"/>
</dbReference>
<dbReference type="HAMAP" id="MF_00365">
    <property type="entry name" value="RecF"/>
    <property type="match status" value="1"/>
</dbReference>
<keyword evidence="9" id="KW-0742">SOS response</keyword>
<keyword evidence="8 9" id="KW-0238">DNA-binding</keyword>
<keyword evidence="7 9" id="KW-0067">ATP-binding</keyword>
<dbReference type="RefSeq" id="WP_084646363.1">
    <property type="nucleotide sequence ID" value="NZ_LAJE02000322.1"/>
</dbReference>
<evidence type="ECO:0000256" key="3">
    <source>
        <dbReference type="ARBA" id="ARBA00020170"/>
    </source>
</evidence>
<dbReference type="AlphaFoldDB" id="A0A1E5XKM8"/>
<dbReference type="Pfam" id="PF02463">
    <property type="entry name" value="SMC_N"/>
    <property type="match status" value="1"/>
</dbReference>
<evidence type="ECO:0000313" key="11">
    <source>
        <dbReference type="EMBL" id="OEO29158.1"/>
    </source>
</evidence>
<dbReference type="OrthoDB" id="9803889at2"/>
<dbReference type="PROSITE" id="PS00617">
    <property type="entry name" value="RECF_1"/>
    <property type="match status" value="1"/>
</dbReference>
<comment type="function">
    <text evidence="9">The RecF protein is involved in DNA metabolism; it is required for DNA replication and normal SOS inducibility. RecF binds preferentially to single-stranded, linear DNA. It also seems to bind ATP.</text>
</comment>
<gene>
    <name evidence="9" type="primary">recF</name>
    <name evidence="11" type="ORF">VW23_026955</name>
</gene>
<evidence type="ECO:0000256" key="4">
    <source>
        <dbReference type="ARBA" id="ARBA00022490"/>
    </source>
</evidence>
<dbReference type="Proteomes" id="UP000095463">
    <property type="component" value="Unassembled WGS sequence"/>
</dbReference>
<evidence type="ECO:0000256" key="9">
    <source>
        <dbReference type="HAMAP-Rule" id="MF_00365"/>
    </source>
</evidence>
<keyword evidence="9" id="KW-0227">DNA damage</keyword>
<dbReference type="GO" id="GO:0000731">
    <property type="term" value="P:DNA synthesis involved in DNA repair"/>
    <property type="evidence" value="ECO:0007669"/>
    <property type="project" value="TreeGrafter"/>
</dbReference>
<comment type="subcellular location">
    <subcellularLocation>
        <location evidence="1 9">Cytoplasm</location>
    </subcellularLocation>
</comment>
<dbReference type="InterPro" id="IPR027417">
    <property type="entry name" value="P-loop_NTPase"/>
</dbReference>
<dbReference type="PANTHER" id="PTHR32182:SF0">
    <property type="entry name" value="DNA REPLICATION AND REPAIR PROTEIN RECF"/>
    <property type="match status" value="1"/>
</dbReference>